<evidence type="ECO:0000256" key="8">
    <source>
        <dbReference type="ARBA" id="ARBA00023145"/>
    </source>
</evidence>
<feature type="domain" description="Peptidase S1" evidence="11">
    <location>
        <begin position="32"/>
        <end position="255"/>
    </location>
</feature>
<evidence type="ECO:0000256" key="4">
    <source>
        <dbReference type="ARBA" id="ARBA00022670"/>
    </source>
</evidence>
<organism evidence="12 13">
    <name type="scientific">Stomoxys calcitrans</name>
    <name type="common">Stable fly</name>
    <name type="synonym">Conops calcitrans</name>
    <dbReference type="NCBI Taxonomy" id="35570"/>
    <lineage>
        <taxon>Eukaryota</taxon>
        <taxon>Metazoa</taxon>
        <taxon>Ecdysozoa</taxon>
        <taxon>Arthropoda</taxon>
        <taxon>Hexapoda</taxon>
        <taxon>Insecta</taxon>
        <taxon>Pterygota</taxon>
        <taxon>Neoptera</taxon>
        <taxon>Endopterygota</taxon>
        <taxon>Diptera</taxon>
        <taxon>Brachycera</taxon>
        <taxon>Muscomorpha</taxon>
        <taxon>Muscoidea</taxon>
        <taxon>Muscidae</taxon>
        <taxon>Stomoxys</taxon>
    </lineage>
</organism>
<dbReference type="PANTHER" id="PTHR24276">
    <property type="entry name" value="POLYSERASE-RELATED"/>
    <property type="match status" value="1"/>
</dbReference>
<evidence type="ECO:0000313" key="13">
    <source>
        <dbReference type="Proteomes" id="UP000095300"/>
    </source>
</evidence>
<dbReference type="InterPro" id="IPR009003">
    <property type="entry name" value="Peptidase_S1_PA"/>
</dbReference>
<dbReference type="FunFam" id="2.40.10.10:FF:000146">
    <property type="entry name" value="Serine protease 53"/>
    <property type="match status" value="1"/>
</dbReference>
<evidence type="ECO:0000256" key="7">
    <source>
        <dbReference type="ARBA" id="ARBA00022825"/>
    </source>
</evidence>
<dbReference type="SUPFAM" id="SSF50494">
    <property type="entry name" value="Trypsin-like serine proteases"/>
    <property type="match status" value="1"/>
</dbReference>
<keyword evidence="7" id="KW-0720">Serine protease</keyword>
<dbReference type="EnsemblMetazoa" id="SCAU014798-RA">
    <property type="protein sequence ID" value="SCAU014798-PA"/>
    <property type="gene ID" value="SCAU014798"/>
</dbReference>
<dbReference type="CDD" id="cd00190">
    <property type="entry name" value="Tryp_SPc"/>
    <property type="match status" value="1"/>
</dbReference>
<keyword evidence="5 10" id="KW-0732">Signal</keyword>
<keyword evidence="4" id="KW-0645">Protease</keyword>
<dbReference type="KEGG" id="scac:106091033"/>
<keyword evidence="6" id="KW-0378">Hydrolase</keyword>
<keyword evidence="9" id="KW-1015">Disulfide bond</keyword>
<gene>
    <name evidence="12" type="primary">106091033</name>
</gene>
<dbReference type="PROSITE" id="PS50240">
    <property type="entry name" value="TRYPSIN_DOM"/>
    <property type="match status" value="1"/>
</dbReference>
<dbReference type="InterPro" id="IPR018114">
    <property type="entry name" value="TRYPSIN_HIS"/>
</dbReference>
<comment type="similarity">
    <text evidence="2">Belongs to the peptidase S1 family.</text>
</comment>
<sequence>MKVMASARFVRLLVLGLWAVVSCAVAQPSGRIWGGEEASKDDFPFVASVRLDGSHVCGGSIIGSKSILTAAHCLQEKGQTVPTDRLSVRVGSINQFSGGSLVYIASINLHPDYSGVKNDIAVLTLENTLVWTDRIRSINLATNSEELPAVGASVTVAGWGEQLDSESAFKLNALSFNVDSAESCINAYSDADDSIICLAHPLKKGSCYGDAGNGATFNNRLVGVNNFVVGACGSRYPDVFASVAHFAPWIQSVLA</sequence>
<accession>A0A1I8Q895</accession>
<dbReference type="OrthoDB" id="6755574at2759"/>
<dbReference type="PROSITE" id="PS51257">
    <property type="entry name" value="PROKAR_LIPOPROTEIN"/>
    <property type="match status" value="1"/>
</dbReference>
<dbReference type="AlphaFoldDB" id="A0A1I8Q895"/>
<reference evidence="12" key="1">
    <citation type="submission" date="2020-05" db="UniProtKB">
        <authorList>
            <consortium name="EnsemblMetazoa"/>
        </authorList>
    </citation>
    <scope>IDENTIFICATION</scope>
    <source>
        <strain evidence="12">USDA</strain>
    </source>
</reference>
<evidence type="ECO:0000259" key="11">
    <source>
        <dbReference type="PROSITE" id="PS50240"/>
    </source>
</evidence>
<dbReference type="PRINTS" id="PR00722">
    <property type="entry name" value="CHYMOTRYPSIN"/>
</dbReference>
<dbReference type="STRING" id="35570.A0A1I8Q895"/>
<keyword evidence="13" id="KW-1185">Reference proteome</keyword>
<dbReference type="InterPro" id="IPR001254">
    <property type="entry name" value="Trypsin_dom"/>
</dbReference>
<evidence type="ECO:0000256" key="1">
    <source>
        <dbReference type="ARBA" id="ARBA00004613"/>
    </source>
</evidence>
<dbReference type="PANTHER" id="PTHR24276:SF91">
    <property type="entry name" value="AT26814P-RELATED"/>
    <property type="match status" value="1"/>
</dbReference>
<dbReference type="GO" id="GO:0004252">
    <property type="term" value="F:serine-type endopeptidase activity"/>
    <property type="evidence" value="ECO:0007669"/>
    <property type="project" value="InterPro"/>
</dbReference>
<dbReference type="VEuPathDB" id="VectorBase:SCAU014798"/>
<dbReference type="InterPro" id="IPR001314">
    <property type="entry name" value="Peptidase_S1A"/>
</dbReference>
<keyword evidence="8" id="KW-0865">Zymogen</keyword>
<dbReference type="Proteomes" id="UP000095300">
    <property type="component" value="Unassembled WGS sequence"/>
</dbReference>
<comment type="subcellular location">
    <subcellularLocation>
        <location evidence="1">Secreted</location>
    </subcellularLocation>
</comment>
<dbReference type="InterPro" id="IPR043504">
    <property type="entry name" value="Peptidase_S1_PA_chymotrypsin"/>
</dbReference>
<name>A0A1I8Q895_STOCA</name>
<evidence type="ECO:0000313" key="12">
    <source>
        <dbReference type="EnsemblMetazoa" id="SCAU014798-PA"/>
    </source>
</evidence>
<evidence type="ECO:0000256" key="10">
    <source>
        <dbReference type="SAM" id="SignalP"/>
    </source>
</evidence>
<evidence type="ECO:0000256" key="2">
    <source>
        <dbReference type="ARBA" id="ARBA00007664"/>
    </source>
</evidence>
<dbReference type="GO" id="GO:0006508">
    <property type="term" value="P:proteolysis"/>
    <property type="evidence" value="ECO:0007669"/>
    <property type="project" value="UniProtKB-KW"/>
</dbReference>
<dbReference type="GO" id="GO:0005576">
    <property type="term" value="C:extracellular region"/>
    <property type="evidence" value="ECO:0007669"/>
    <property type="project" value="UniProtKB-SubCell"/>
</dbReference>
<evidence type="ECO:0000256" key="3">
    <source>
        <dbReference type="ARBA" id="ARBA00022525"/>
    </source>
</evidence>
<dbReference type="PROSITE" id="PS00134">
    <property type="entry name" value="TRYPSIN_HIS"/>
    <property type="match status" value="1"/>
</dbReference>
<dbReference type="Pfam" id="PF00089">
    <property type="entry name" value="Trypsin"/>
    <property type="match status" value="1"/>
</dbReference>
<protein>
    <recommendedName>
        <fullName evidence="11">Peptidase S1 domain-containing protein</fullName>
    </recommendedName>
</protein>
<feature type="signal peptide" evidence="10">
    <location>
        <begin position="1"/>
        <end position="26"/>
    </location>
</feature>
<dbReference type="Gene3D" id="2.40.10.10">
    <property type="entry name" value="Trypsin-like serine proteases"/>
    <property type="match status" value="1"/>
</dbReference>
<feature type="chain" id="PRO_5009327886" description="Peptidase S1 domain-containing protein" evidence="10">
    <location>
        <begin position="27"/>
        <end position="255"/>
    </location>
</feature>
<proteinExistence type="inferred from homology"/>
<evidence type="ECO:0000256" key="6">
    <source>
        <dbReference type="ARBA" id="ARBA00022801"/>
    </source>
</evidence>
<evidence type="ECO:0000256" key="5">
    <source>
        <dbReference type="ARBA" id="ARBA00022729"/>
    </source>
</evidence>
<dbReference type="SMART" id="SM00020">
    <property type="entry name" value="Tryp_SPc"/>
    <property type="match status" value="1"/>
</dbReference>
<dbReference type="InterPro" id="IPR050430">
    <property type="entry name" value="Peptidase_S1"/>
</dbReference>
<keyword evidence="3" id="KW-0964">Secreted</keyword>
<evidence type="ECO:0000256" key="9">
    <source>
        <dbReference type="ARBA" id="ARBA00023157"/>
    </source>
</evidence>